<feature type="region of interest" description="Disordered" evidence="1">
    <location>
        <begin position="1"/>
        <end position="21"/>
    </location>
</feature>
<dbReference type="PANTHER" id="PTHR35324:SF4">
    <property type="entry name" value="EXPRESSED PROTEIN"/>
    <property type="match status" value="1"/>
</dbReference>
<proteinExistence type="predicted"/>
<evidence type="ECO:0000313" key="2">
    <source>
        <dbReference type="EMBL" id="CAA2970918.1"/>
    </source>
</evidence>
<dbReference type="AlphaFoldDB" id="A0A8S0QYP0"/>
<evidence type="ECO:0000313" key="3">
    <source>
        <dbReference type="Proteomes" id="UP000594638"/>
    </source>
</evidence>
<dbReference type="EMBL" id="CACTIH010001988">
    <property type="protein sequence ID" value="CAA2970918.1"/>
    <property type="molecule type" value="Genomic_DNA"/>
</dbReference>
<dbReference type="Gramene" id="OE9A037224T1">
    <property type="protein sequence ID" value="OE9A037224C1"/>
    <property type="gene ID" value="OE9A037224"/>
</dbReference>
<dbReference type="OrthoDB" id="912311at2759"/>
<accession>A0A8S0QYP0</accession>
<comment type="caution">
    <text evidence="2">The sequence shown here is derived from an EMBL/GenBank/DDBJ whole genome shotgun (WGS) entry which is preliminary data.</text>
</comment>
<evidence type="ECO:0000256" key="1">
    <source>
        <dbReference type="SAM" id="MobiDB-lite"/>
    </source>
</evidence>
<protein>
    <submittedName>
        <fullName evidence="2">Uncharacterized protein</fullName>
    </submittedName>
</protein>
<organism evidence="2 3">
    <name type="scientific">Olea europaea subsp. europaea</name>
    <dbReference type="NCBI Taxonomy" id="158383"/>
    <lineage>
        <taxon>Eukaryota</taxon>
        <taxon>Viridiplantae</taxon>
        <taxon>Streptophyta</taxon>
        <taxon>Embryophyta</taxon>
        <taxon>Tracheophyta</taxon>
        <taxon>Spermatophyta</taxon>
        <taxon>Magnoliopsida</taxon>
        <taxon>eudicotyledons</taxon>
        <taxon>Gunneridae</taxon>
        <taxon>Pentapetalae</taxon>
        <taxon>asterids</taxon>
        <taxon>lamiids</taxon>
        <taxon>Lamiales</taxon>
        <taxon>Oleaceae</taxon>
        <taxon>Oleeae</taxon>
        <taxon>Olea</taxon>
    </lineage>
</organism>
<sequence>MDFMISKNQPTISESEKVNEETETLDSVTNQLFLKSSSTPNSAQRLDKEVVLRRIWYHKTLNKVKNTFQAIRAPENAGKVSDYNEKWLKQGDNFS</sequence>
<dbReference type="Proteomes" id="UP000594638">
    <property type="component" value="Unassembled WGS sequence"/>
</dbReference>
<reference evidence="2 3" key="1">
    <citation type="submission" date="2019-12" db="EMBL/GenBank/DDBJ databases">
        <authorList>
            <person name="Alioto T."/>
            <person name="Alioto T."/>
            <person name="Gomez Garrido J."/>
        </authorList>
    </citation>
    <scope>NUCLEOTIDE SEQUENCE [LARGE SCALE GENOMIC DNA]</scope>
</reference>
<name>A0A8S0QYP0_OLEEU</name>
<dbReference type="PANTHER" id="PTHR35324">
    <property type="entry name" value="BNAA08G03750D PROTEIN"/>
    <property type="match status" value="1"/>
</dbReference>
<keyword evidence="3" id="KW-1185">Reference proteome</keyword>
<feature type="compositionally biased region" description="Polar residues" evidence="1">
    <location>
        <begin position="1"/>
        <end position="13"/>
    </location>
</feature>
<gene>
    <name evidence="2" type="ORF">OLEA9_A037224</name>
</gene>